<dbReference type="OrthoDB" id="9815541at2"/>
<keyword evidence="3" id="KW-1185">Reference proteome</keyword>
<keyword evidence="1" id="KW-0732">Signal</keyword>
<dbReference type="SUPFAM" id="SSF47090">
    <property type="entry name" value="PGBD-like"/>
    <property type="match status" value="1"/>
</dbReference>
<evidence type="ECO:0000313" key="3">
    <source>
        <dbReference type="Proteomes" id="UP000198280"/>
    </source>
</evidence>
<gene>
    <name evidence="2" type="ORF">SAMN05216252_103203</name>
</gene>
<proteinExistence type="predicted"/>
<dbReference type="AlphaFoldDB" id="A0A239BUM0"/>
<reference evidence="2 3" key="1">
    <citation type="submission" date="2017-06" db="EMBL/GenBank/DDBJ databases">
        <authorList>
            <person name="Kim H.J."/>
            <person name="Triplett B.A."/>
        </authorList>
    </citation>
    <scope>NUCLEOTIDE SEQUENCE [LARGE SCALE GENOMIC DNA]</scope>
    <source>
        <strain evidence="2 3">CGMCC 4.1858</strain>
    </source>
</reference>
<organism evidence="2 3">
    <name type="scientific">Actinacidiphila glaucinigra</name>
    <dbReference type="NCBI Taxonomy" id="235986"/>
    <lineage>
        <taxon>Bacteria</taxon>
        <taxon>Bacillati</taxon>
        <taxon>Actinomycetota</taxon>
        <taxon>Actinomycetes</taxon>
        <taxon>Kitasatosporales</taxon>
        <taxon>Streptomycetaceae</taxon>
        <taxon>Actinacidiphila</taxon>
    </lineage>
</organism>
<dbReference type="RefSeq" id="WP_089222894.1">
    <property type="nucleotide sequence ID" value="NZ_FZOF01000003.1"/>
</dbReference>
<dbReference type="Proteomes" id="UP000198280">
    <property type="component" value="Unassembled WGS sequence"/>
</dbReference>
<evidence type="ECO:0008006" key="4">
    <source>
        <dbReference type="Google" id="ProtNLM"/>
    </source>
</evidence>
<evidence type="ECO:0000313" key="2">
    <source>
        <dbReference type="EMBL" id="SNS11600.1"/>
    </source>
</evidence>
<feature type="signal peptide" evidence="1">
    <location>
        <begin position="1"/>
        <end position="28"/>
    </location>
</feature>
<protein>
    <recommendedName>
        <fullName evidence="4">Peptidoglycan binding-like domain-containing protein</fullName>
    </recommendedName>
</protein>
<dbReference type="InterPro" id="IPR036366">
    <property type="entry name" value="PGBDSf"/>
</dbReference>
<dbReference type="Gene3D" id="1.10.101.10">
    <property type="entry name" value="PGBD-like superfamily/PGBD"/>
    <property type="match status" value="1"/>
</dbReference>
<dbReference type="InterPro" id="IPR036365">
    <property type="entry name" value="PGBD-like_sf"/>
</dbReference>
<name>A0A239BUM0_9ACTN</name>
<accession>A0A239BUM0</accession>
<feature type="chain" id="PRO_5013257975" description="Peptidoglycan binding-like domain-containing protein" evidence="1">
    <location>
        <begin position="29"/>
        <end position="124"/>
    </location>
</feature>
<evidence type="ECO:0000256" key="1">
    <source>
        <dbReference type="SAM" id="SignalP"/>
    </source>
</evidence>
<dbReference type="EMBL" id="FZOF01000003">
    <property type="protein sequence ID" value="SNS11600.1"/>
    <property type="molecule type" value="Genomic_DNA"/>
</dbReference>
<sequence length="124" mass="13373">MRFSRARIGAAVAALCLGGLVAPSAAHAADTYGRCNHVNDWYRPTLKKGPYNSSTAAAVKRVQCLIDVRAWYPQPLSKDGEFGARTDAAVRWVQDCDETTGGVDGIVGSNTWLDLYLPDPDCSL</sequence>